<name>A0AA41S2Q6_PAPNU</name>
<protein>
    <submittedName>
        <fullName evidence="3">Uncharacterized protein</fullName>
    </submittedName>
</protein>
<feature type="region of interest" description="Disordered" evidence="2">
    <location>
        <begin position="97"/>
        <end position="119"/>
    </location>
</feature>
<evidence type="ECO:0000256" key="2">
    <source>
        <dbReference type="SAM" id="MobiDB-lite"/>
    </source>
</evidence>
<keyword evidence="1" id="KW-0175">Coiled coil</keyword>
<evidence type="ECO:0000313" key="3">
    <source>
        <dbReference type="EMBL" id="MCL7028229.1"/>
    </source>
</evidence>
<dbReference type="PANTHER" id="PTHR34121:SF1">
    <property type="entry name" value="FILAMIN-A-INTERACTING PROTEIN 1"/>
    <property type="match status" value="1"/>
</dbReference>
<dbReference type="Proteomes" id="UP001177140">
    <property type="component" value="Unassembled WGS sequence"/>
</dbReference>
<dbReference type="AlphaFoldDB" id="A0AA41S2Q6"/>
<feature type="region of interest" description="Disordered" evidence="2">
    <location>
        <begin position="616"/>
        <end position="635"/>
    </location>
</feature>
<proteinExistence type="predicted"/>
<dbReference type="EMBL" id="JAJJMA010076986">
    <property type="protein sequence ID" value="MCL7028229.1"/>
    <property type="molecule type" value="Genomic_DNA"/>
</dbReference>
<feature type="compositionally biased region" description="Basic and acidic residues" evidence="2">
    <location>
        <begin position="617"/>
        <end position="635"/>
    </location>
</feature>
<dbReference type="PANTHER" id="PTHR34121">
    <property type="entry name" value="MYOSIN-11"/>
    <property type="match status" value="1"/>
</dbReference>
<feature type="coiled-coil region" evidence="1">
    <location>
        <begin position="344"/>
        <end position="399"/>
    </location>
</feature>
<keyword evidence="4" id="KW-1185">Reference proteome</keyword>
<evidence type="ECO:0000313" key="4">
    <source>
        <dbReference type="Proteomes" id="UP001177140"/>
    </source>
</evidence>
<accession>A0AA41S2Q6</accession>
<sequence length="649" mass="73800">MSWLRTAVNKAVEVSGKNNLTRYVRDYADTVVQHAGQAVAGGARIFQDRIGTRHLKSYKQTIKGLEEISVSCRGIERVQLLRRWLVALKEIERLSGDSLDEKQTSSEPQDYNESKDSPKRPSLVLYYDSDMVEPVNFQDVFLHSQALEGMILSMILEKPDEEEVTLLLEIFGLCLTGGKEVHNAIMRNIQELARAFFCYQDEVLVKREELLQFAQSAISGLKLNADIARIDAEASNLQKKLESMKASAVLPDEGDESSEKTAIASVESLKEALADIRLCSRMETLLLKKKSLNNGDSALTHSQKIDKLKVISESLANSTMKAEKRISDHRIHKEEALSFRVAKVSEVSEAEKELASEISALEKQKEELEAELQKVNGSLTATRARLRNVREEREQFDEASDQIVAHLKTKEDELSRSISSYRAEADVVNTWISFLEETWVLQTSHTEQKDEQANDELAKYGDYFLKLVIRYLSAYEAELGPLINNIRIVVDNLKVLNQGDEKSLRGHSDNPVVTNSRKRLEEEYLDFESKMVTTFSVVDDIKEQFYAQQEKLSWKNEPRVKELLAAINVIKEEFESIERPVLQIEKKVSTPKAVTPSRRRLQRSFSELPAQRIEVVPVEKDDDPHSSLVKDRRSLDSEAELAPLEFLQD</sequence>
<gene>
    <name evidence="3" type="ORF">MKW94_007177</name>
</gene>
<evidence type="ECO:0000256" key="1">
    <source>
        <dbReference type="SAM" id="Coils"/>
    </source>
</evidence>
<organism evidence="3 4">
    <name type="scientific">Papaver nudicaule</name>
    <name type="common">Iceland poppy</name>
    <dbReference type="NCBI Taxonomy" id="74823"/>
    <lineage>
        <taxon>Eukaryota</taxon>
        <taxon>Viridiplantae</taxon>
        <taxon>Streptophyta</taxon>
        <taxon>Embryophyta</taxon>
        <taxon>Tracheophyta</taxon>
        <taxon>Spermatophyta</taxon>
        <taxon>Magnoliopsida</taxon>
        <taxon>Ranunculales</taxon>
        <taxon>Papaveraceae</taxon>
        <taxon>Papaveroideae</taxon>
        <taxon>Papaver</taxon>
    </lineage>
</organism>
<comment type="caution">
    <text evidence="3">The sequence shown here is derived from an EMBL/GenBank/DDBJ whole genome shotgun (WGS) entry which is preliminary data.</text>
</comment>
<reference evidence="3" key="1">
    <citation type="submission" date="2022-03" db="EMBL/GenBank/DDBJ databases">
        <title>A functionally conserved STORR gene fusion in Papaver species that diverged 16.8 million years ago.</title>
        <authorList>
            <person name="Catania T."/>
        </authorList>
    </citation>
    <scope>NUCLEOTIDE SEQUENCE</scope>
    <source>
        <strain evidence="3">S-191538</strain>
    </source>
</reference>